<dbReference type="Proteomes" id="UP001482620">
    <property type="component" value="Unassembled WGS sequence"/>
</dbReference>
<organism evidence="1 2">
    <name type="scientific">Ilyodon furcidens</name>
    <name type="common">goldbreast splitfin</name>
    <dbReference type="NCBI Taxonomy" id="33524"/>
    <lineage>
        <taxon>Eukaryota</taxon>
        <taxon>Metazoa</taxon>
        <taxon>Chordata</taxon>
        <taxon>Craniata</taxon>
        <taxon>Vertebrata</taxon>
        <taxon>Euteleostomi</taxon>
        <taxon>Actinopterygii</taxon>
        <taxon>Neopterygii</taxon>
        <taxon>Teleostei</taxon>
        <taxon>Neoteleostei</taxon>
        <taxon>Acanthomorphata</taxon>
        <taxon>Ovalentaria</taxon>
        <taxon>Atherinomorphae</taxon>
        <taxon>Cyprinodontiformes</taxon>
        <taxon>Goodeidae</taxon>
        <taxon>Ilyodon</taxon>
    </lineage>
</organism>
<gene>
    <name evidence="1" type="ORF">ILYODFUR_010711</name>
</gene>
<accession>A0ABV0VDH9</accession>
<comment type="caution">
    <text evidence="1">The sequence shown here is derived from an EMBL/GenBank/DDBJ whole genome shotgun (WGS) entry which is preliminary data.</text>
</comment>
<proteinExistence type="predicted"/>
<evidence type="ECO:0000313" key="2">
    <source>
        <dbReference type="Proteomes" id="UP001482620"/>
    </source>
</evidence>
<evidence type="ECO:0000313" key="1">
    <source>
        <dbReference type="EMBL" id="MEQ2255144.1"/>
    </source>
</evidence>
<dbReference type="EMBL" id="JAHRIQ010105055">
    <property type="protein sequence ID" value="MEQ2255144.1"/>
    <property type="molecule type" value="Genomic_DNA"/>
</dbReference>
<name>A0ABV0VDH9_9TELE</name>
<reference evidence="1 2" key="1">
    <citation type="submission" date="2021-06" db="EMBL/GenBank/DDBJ databases">
        <authorList>
            <person name="Palmer J.M."/>
        </authorList>
    </citation>
    <scope>NUCLEOTIDE SEQUENCE [LARGE SCALE GENOMIC DNA]</scope>
    <source>
        <strain evidence="2">if_2019</strain>
        <tissue evidence="1">Muscle</tissue>
    </source>
</reference>
<keyword evidence="2" id="KW-1185">Reference proteome</keyword>
<sequence>MQSPSISFPLQLLLRSCNISLFMPTTWLDQTNFATQTSANWFSHLPSSERFMCGVTEDPRMQTSRQHDDITPCISQTGWFQQ</sequence>
<protein>
    <submittedName>
        <fullName evidence="1">Uncharacterized protein</fullName>
    </submittedName>
</protein>